<reference evidence="2 3" key="1">
    <citation type="journal article" date="2010" name="Mol. Plant Microbe Interact.">
        <title>Streptomyces scabies 87-22 contains a coronafacic acid-like biosynthetic cluster that contributes to plant-microbe interactions.</title>
        <authorList>
            <person name="Bignell D.R."/>
            <person name="Seipke R.F."/>
            <person name="Huguet-Tapia J.C."/>
            <person name="Chambers A.H."/>
            <person name="Parry R.J."/>
            <person name="Loria R."/>
        </authorList>
    </citation>
    <scope>NUCLEOTIDE SEQUENCE [LARGE SCALE GENOMIC DNA]</scope>
    <source>
        <strain evidence="2 3">87.22</strain>
    </source>
</reference>
<dbReference type="HOGENOM" id="CLU_2503387_0_0_11"/>
<gene>
    <name evidence="2" type="ordered locus">SCAB_61392</name>
</gene>
<name>C9Z972_STRSW</name>
<accession>C9Z972</accession>
<dbReference type="AlphaFoldDB" id="C9Z972"/>
<feature type="non-terminal residue" evidence="2">
    <location>
        <position position="1"/>
    </location>
</feature>
<proteinExistence type="predicted"/>
<evidence type="ECO:0000313" key="2">
    <source>
        <dbReference type="EMBL" id="CBG73161.1"/>
    </source>
</evidence>
<feature type="compositionally biased region" description="Basic and acidic residues" evidence="1">
    <location>
        <begin position="40"/>
        <end position="50"/>
    </location>
</feature>
<evidence type="ECO:0000313" key="3">
    <source>
        <dbReference type="Proteomes" id="UP000001444"/>
    </source>
</evidence>
<protein>
    <submittedName>
        <fullName evidence="2">Uncharacterized protein</fullName>
    </submittedName>
</protein>
<dbReference type="KEGG" id="scb:SCAB_61392"/>
<sequence length="86" mass="9509">RIWEGWAGCDPVRRCRPVRGRRVRPRPRRGAGADPVLTHPHSDRRVRVAPHDAPPAGVPQDTGRRRQPAPAASRKTLAGRVGFSPL</sequence>
<dbReference type="Proteomes" id="UP000001444">
    <property type="component" value="Chromosome"/>
</dbReference>
<feature type="compositionally biased region" description="Basic residues" evidence="1">
    <location>
        <begin position="18"/>
        <end position="29"/>
    </location>
</feature>
<evidence type="ECO:0000256" key="1">
    <source>
        <dbReference type="SAM" id="MobiDB-lite"/>
    </source>
</evidence>
<dbReference type="EMBL" id="FN554889">
    <property type="protein sequence ID" value="CBG73161.1"/>
    <property type="molecule type" value="Genomic_DNA"/>
</dbReference>
<dbReference type="STRING" id="680198.SCAB_61392"/>
<feature type="region of interest" description="Disordered" evidence="1">
    <location>
        <begin position="18"/>
        <end position="86"/>
    </location>
</feature>
<keyword evidence="3" id="KW-1185">Reference proteome</keyword>
<organism evidence="2 3">
    <name type="scientific">Streptomyces scabiei (strain 87.22)</name>
    <dbReference type="NCBI Taxonomy" id="680198"/>
    <lineage>
        <taxon>Bacteria</taxon>
        <taxon>Bacillati</taxon>
        <taxon>Actinomycetota</taxon>
        <taxon>Actinomycetes</taxon>
        <taxon>Kitasatosporales</taxon>
        <taxon>Streptomycetaceae</taxon>
        <taxon>Streptomyces</taxon>
    </lineage>
</organism>